<gene>
    <name evidence="2" type="ORF">C7S18_04860</name>
</gene>
<dbReference type="Proteomes" id="UP000241074">
    <property type="component" value="Chromosome"/>
</dbReference>
<dbReference type="KEGG" id="xba:C7S18_04860"/>
<proteinExistence type="predicted"/>
<dbReference type="InterPro" id="IPR029016">
    <property type="entry name" value="GAF-like_dom_sf"/>
</dbReference>
<dbReference type="SMART" id="SM00065">
    <property type="entry name" value="GAF"/>
    <property type="match status" value="2"/>
</dbReference>
<evidence type="ECO:0000313" key="3">
    <source>
        <dbReference type="Proteomes" id="UP000241074"/>
    </source>
</evidence>
<feature type="domain" description="GAF" evidence="1">
    <location>
        <begin position="191"/>
        <end position="335"/>
    </location>
</feature>
<organism evidence="2 3">
    <name type="scientific">Ahniella affigens</name>
    <dbReference type="NCBI Taxonomy" id="2021234"/>
    <lineage>
        <taxon>Bacteria</taxon>
        <taxon>Pseudomonadati</taxon>
        <taxon>Pseudomonadota</taxon>
        <taxon>Gammaproteobacteria</taxon>
        <taxon>Lysobacterales</taxon>
        <taxon>Rhodanobacteraceae</taxon>
        <taxon>Ahniella</taxon>
    </lineage>
</organism>
<accession>A0A2P1PP05</accession>
<keyword evidence="3" id="KW-1185">Reference proteome</keyword>
<dbReference type="Gene3D" id="3.30.450.40">
    <property type="match status" value="2"/>
</dbReference>
<dbReference type="AlphaFoldDB" id="A0A2P1PP05"/>
<reference evidence="2 3" key="2">
    <citation type="submission" date="2018-03" db="EMBL/GenBank/DDBJ databases">
        <authorList>
            <person name="Keele B.F."/>
        </authorList>
    </citation>
    <scope>NUCLEOTIDE SEQUENCE [LARGE SCALE GENOMIC DNA]</scope>
    <source>
        <strain evidence="2 3">D13</strain>
    </source>
</reference>
<dbReference type="Pfam" id="PF13185">
    <property type="entry name" value="GAF_2"/>
    <property type="match status" value="2"/>
</dbReference>
<sequence>MSRRTRSTQPLPEILAELARLATEDLSLRPMLQRVADALAGYFQWQLVALVSIDRQSNRFVCEALSTSLPTDIHVGYSRELGSGVVGEVAATGRPVLVSDASQYPNFVHTLPGGQSELCVPILFRGTVIAVLNLESTEVGTFDGSLDLLKTISEQIAGTIAGARRVEELTRRTQLLEVVAEFTRQAMESEDLDALLGFVLRSLAARFQTVESTVLLEGDLVGHLEVAAHLGASPHITYRGKQWPINEGVVGRCFREGVLIYVDDVSKDPHYSTVNPSVRAELALPISLKGRVFGVLNLEAETSQPFSGENRVLLRALADAVAGAIHLLSTAHRLQQSQARAERQAVELGRARENLRRATGKLDRRQGEQAVFGLSSSTQFRKQLKAQCRAVSRGGRGMALWLIRINPHSYVDAIRLNEIITPYAARIANFLVDANIPMCQLRPRSLGVLLSGAPSVDSRKRIEECLQALHRSYVGDTELMRAEPSHLVVLCKLSQAKDPEGFLDHALAQLDELPDGVLSWLDAHHP</sequence>
<dbReference type="RefSeq" id="WP_106890500.1">
    <property type="nucleotide sequence ID" value="NZ_CP027860.1"/>
</dbReference>
<evidence type="ECO:0000259" key="1">
    <source>
        <dbReference type="SMART" id="SM00065"/>
    </source>
</evidence>
<feature type="domain" description="GAF" evidence="1">
    <location>
        <begin position="27"/>
        <end position="170"/>
    </location>
</feature>
<protein>
    <recommendedName>
        <fullName evidence="1">GAF domain-containing protein</fullName>
    </recommendedName>
</protein>
<name>A0A2P1PP05_9GAMM</name>
<dbReference type="SUPFAM" id="SSF55781">
    <property type="entry name" value="GAF domain-like"/>
    <property type="match status" value="2"/>
</dbReference>
<dbReference type="EMBL" id="CP027860">
    <property type="protein sequence ID" value="AVP96572.1"/>
    <property type="molecule type" value="Genomic_DNA"/>
</dbReference>
<evidence type="ECO:0000313" key="2">
    <source>
        <dbReference type="EMBL" id="AVP96572.1"/>
    </source>
</evidence>
<dbReference type="InterPro" id="IPR003018">
    <property type="entry name" value="GAF"/>
</dbReference>
<reference evidence="2 3" key="1">
    <citation type="submission" date="2018-03" db="EMBL/GenBank/DDBJ databases">
        <title>Ahniella affigens gen. nov., sp. nov., a gammaproteobacterium isolated from sandy soil near a stream.</title>
        <authorList>
            <person name="Ko Y."/>
            <person name="Kim J.-H."/>
        </authorList>
    </citation>
    <scope>NUCLEOTIDE SEQUENCE [LARGE SCALE GENOMIC DNA]</scope>
    <source>
        <strain evidence="2 3">D13</strain>
    </source>
</reference>
<dbReference type="OrthoDB" id="9803824at2"/>